<comment type="caution">
    <text evidence="1">The sequence shown here is derived from an EMBL/GenBank/DDBJ whole genome shotgun (WGS) entry which is preliminary data.</text>
</comment>
<organism evidence="1 2">
    <name type="scientific">Amycolatopsis dongchuanensis</name>
    <dbReference type="NCBI Taxonomy" id="1070866"/>
    <lineage>
        <taxon>Bacteria</taxon>
        <taxon>Bacillati</taxon>
        <taxon>Actinomycetota</taxon>
        <taxon>Actinomycetes</taxon>
        <taxon>Pseudonocardiales</taxon>
        <taxon>Pseudonocardiaceae</taxon>
        <taxon>Amycolatopsis</taxon>
    </lineage>
</organism>
<accession>A0ABP8VUX9</accession>
<protein>
    <submittedName>
        <fullName evidence="1">Uncharacterized protein</fullName>
    </submittedName>
</protein>
<dbReference type="EMBL" id="BAABIB010000184">
    <property type="protein sequence ID" value="GAA4672482.1"/>
    <property type="molecule type" value="Genomic_DNA"/>
</dbReference>
<proteinExistence type="predicted"/>
<reference evidence="2" key="1">
    <citation type="journal article" date="2019" name="Int. J. Syst. Evol. Microbiol.">
        <title>The Global Catalogue of Microorganisms (GCM) 10K type strain sequencing project: providing services to taxonomists for standard genome sequencing and annotation.</title>
        <authorList>
            <consortium name="The Broad Institute Genomics Platform"/>
            <consortium name="The Broad Institute Genome Sequencing Center for Infectious Disease"/>
            <person name="Wu L."/>
            <person name="Ma J."/>
        </authorList>
    </citation>
    <scope>NUCLEOTIDE SEQUENCE [LARGE SCALE GENOMIC DNA]</scope>
    <source>
        <strain evidence="2">JCM 18054</strain>
    </source>
</reference>
<evidence type="ECO:0000313" key="1">
    <source>
        <dbReference type="EMBL" id="GAA4672482.1"/>
    </source>
</evidence>
<name>A0ABP8VUX9_9PSEU</name>
<keyword evidence="2" id="KW-1185">Reference proteome</keyword>
<gene>
    <name evidence="1" type="ORF">GCM10023214_78950</name>
</gene>
<sequence length="106" mass="11534">MLVSDTETFSHAARLGGLRPEVINRFVATQAAVNVLGPPNSKKAIESLAGDFTRWLRKSGDDHADAELRRRVLLMVTEGRAGQGWADNEAASRILNVAEDVYNSIA</sequence>
<evidence type="ECO:0000313" key="2">
    <source>
        <dbReference type="Proteomes" id="UP001500192"/>
    </source>
</evidence>
<dbReference type="Proteomes" id="UP001500192">
    <property type="component" value="Unassembled WGS sequence"/>
</dbReference>